<dbReference type="EMBL" id="JAIOUQ010000009">
    <property type="protein sequence ID" value="MBZ2165947.1"/>
    <property type="molecule type" value="Genomic_DNA"/>
</dbReference>
<gene>
    <name evidence="2" type="ORF">K8N75_07845</name>
</gene>
<dbReference type="GO" id="GO:0097363">
    <property type="term" value="F:protein O-acetylglucosaminyltransferase activity"/>
    <property type="evidence" value="ECO:0007669"/>
    <property type="project" value="TreeGrafter"/>
</dbReference>
<proteinExistence type="predicted"/>
<dbReference type="InterPro" id="IPR037919">
    <property type="entry name" value="OGT"/>
</dbReference>
<dbReference type="SMART" id="SM00028">
    <property type="entry name" value="TPR"/>
    <property type="match status" value="3"/>
</dbReference>
<keyword evidence="3" id="KW-1185">Reference proteome</keyword>
<evidence type="ECO:0000256" key="1">
    <source>
        <dbReference type="PROSITE-ProRule" id="PRU00339"/>
    </source>
</evidence>
<dbReference type="InterPro" id="IPR019734">
    <property type="entry name" value="TPR_rpt"/>
</dbReference>
<dbReference type="RefSeq" id="WP_223791543.1">
    <property type="nucleotide sequence ID" value="NZ_JAIOUQ010000009.1"/>
</dbReference>
<feature type="repeat" description="TPR" evidence="1">
    <location>
        <begin position="426"/>
        <end position="459"/>
    </location>
</feature>
<protein>
    <submittedName>
        <fullName evidence="2">Tetratricopeptide repeat protein</fullName>
    </submittedName>
</protein>
<dbReference type="PROSITE" id="PS50293">
    <property type="entry name" value="TPR_REGION"/>
    <property type="match status" value="3"/>
</dbReference>
<dbReference type="Proteomes" id="UP000825933">
    <property type="component" value="Unassembled WGS sequence"/>
</dbReference>
<evidence type="ECO:0000313" key="3">
    <source>
        <dbReference type="Proteomes" id="UP000825933"/>
    </source>
</evidence>
<feature type="repeat" description="TPR" evidence="1">
    <location>
        <begin position="460"/>
        <end position="493"/>
    </location>
</feature>
<dbReference type="PANTHER" id="PTHR44366:SF1">
    <property type="entry name" value="UDP-N-ACETYLGLUCOSAMINE--PEPTIDE N-ACETYLGLUCOSAMINYLTRANSFERASE 110 KDA SUBUNIT"/>
    <property type="match status" value="1"/>
</dbReference>
<accession>A0A8T5UUQ1</accession>
<dbReference type="Pfam" id="PF13181">
    <property type="entry name" value="TPR_8"/>
    <property type="match status" value="1"/>
</dbReference>
<organism evidence="2 3">
    <name type="scientific">Methanobacterium spitsbergense</name>
    <dbReference type="NCBI Taxonomy" id="2874285"/>
    <lineage>
        <taxon>Archaea</taxon>
        <taxon>Methanobacteriati</taxon>
        <taxon>Methanobacteriota</taxon>
        <taxon>Methanomada group</taxon>
        <taxon>Methanobacteria</taxon>
        <taxon>Methanobacteriales</taxon>
        <taxon>Methanobacteriaceae</taxon>
        <taxon>Methanobacterium</taxon>
    </lineage>
</organism>
<dbReference type="PROSITE" id="PS50005">
    <property type="entry name" value="TPR"/>
    <property type="match status" value="3"/>
</dbReference>
<dbReference type="SUPFAM" id="SSF48452">
    <property type="entry name" value="TPR-like"/>
    <property type="match status" value="2"/>
</dbReference>
<dbReference type="InterPro" id="IPR011990">
    <property type="entry name" value="TPR-like_helical_dom_sf"/>
</dbReference>
<dbReference type="PANTHER" id="PTHR44366">
    <property type="entry name" value="UDP-N-ACETYLGLUCOSAMINE--PEPTIDE N-ACETYLGLUCOSAMINYLTRANSFERASE 110 KDA SUBUNIT"/>
    <property type="match status" value="1"/>
</dbReference>
<reference evidence="3" key="1">
    <citation type="journal article" date="2022" name="Microbiol. Resour. Announc.">
        <title>Draft Genome Sequence of a Methanogenic Archaeon from West Spitsbergen Permafrost.</title>
        <authorList>
            <person name="Trubitsyn V."/>
            <person name="Rivkina E."/>
            <person name="Shcherbakova V."/>
        </authorList>
    </citation>
    <scope>NUCLEOTIDE SEQUENCE [LARGE SCALE GENOMIC DNA]</scope>
    <source>
        <strain evidence="3">VT</strain>
    </source>
</reference>
<name>A0A8T5UUQ1_9EURY</name>
<dbReference type="GO" id="GO:0006493">
    <property type="term" value="P:protein O-linked glycosylation"/>
    <property type="evidence" value="ECO:0007669"/>
    <property type="project" value="InterPro"/>
</dbReference>
<dbReference type="Pfam" id="PF13414">
    <property type="entry name" value="TPR_11"/>
    <property type="match status" value="1"/>
</dbReference>
<sequence length="579" mass="68500">QDPDKTIQEEAITALGRIVVDPFIHDLKGEDRDIKDKAIIALNHIRELNVIEKNILPNEIKSSIQDNNQLDQDLKEEILNLKDDEQIIEKLVPTEISDMDAKKAELTKKGYQVYIENFIKNSRYNYIDGFIRKSRYDYEFTDIRNLRELLQYKGLEFSDEEMLSLIKEEIKNLDYLEFKKTVMGQKPIELTDYLEILIKDYPEPMDHIDQLKKLLNKHNIPHNNNLAEQIEKTQKQMEIKEFENKILANDTQNFVENASPSILKGFRMKELKENRDLMIANGKYIYIEAFVKKSRTNYELGNVQKFRELLTYKKMEFSLDDLIWLIQEEIKNQEYLEFREKLMIQKPETIGDYLEILIKIYPKPKDHITHLKKLLNEHNIQYHTNIAKQIEKTQKQMEIKEFENKILVKTVNEGILPVEMEDLDDAYICFNIGNLYYDLGKIENALTYYDKALYIYPDFIDAWKHMGLIYYTMGRLQKAAACYNQILNFDPNQPELWLDIGIIFFEIGKVPEAKTCYEKAMELNPCYKNEDFAVDTRSFLKNNINSLKKFDNYLELASSATWESSDPTPPLSRIMRLLD</sequence>
<dbReference type="AlphaFoldDB" id="A0A8T5UUQ1"/>
<evidence type="ECO:0000313" key="2">
    <source>
        <dbReference type="EMBL" id="MBZ2165947.1"/>
    </source>
</evidence>
<dbReference type="Gene3D" id="1.25.40.10">
    <property type="entry name" value="Tetratricopeptide repeat domain"/>
    <property type="match status" value="1"/>
</dbReference>
<comment type="caution">
    <text evidence="2">The sequence shown here is derived from an EMBL/GenBank/DDBJ whole genome shotgun (WGS) entry which is preliminary data.</text>
</comment>
<feature type="non-terminal residue" evidence="2">
    <location>
        <position position="1"/>
    </location>
</feature>
<keyword evidence="1" id="KW-0802">TPR repeat</keyword>
<feature type="repeat" description="TPR" evidence="1">
    <location>
        <begin position="494"/>
        <end position="527"/>
    </location>
</feature>